<evidence type="ECO:0000259" key="5">
    <source>
        <dbReference type="PROSITE" id="PS01124"/>
    </source>
</evidence>
<dbReference type="GO" id="GO:0003700">
    <property type="term" value="F:DNA-binding transcription factor activity"/>
    <property type="evidence" value="ECO:0007669"/>
    <property type="project" value="InterPro"/>
</dbReference>
<dbReference type="Gene3D" id="3.40.50.10070">
    <property type="entry name" value="TolB, N-terminal domain"/>
    <property type="match status" value="1"/>
</dbReference>
<reference evidence="6 7" key="1">
    <citation type="submission" date="2018-10" db="EMBL/GenBank/DDBJ databases">
        <title>Ulvibacterium marinum gen. nov., sp. nov., a novel marine bacterium of the family Flavobacteriaceae, isolated from a culture of the green alga Ulva prolifera.</title>
        <authorList>
            <person name="Zhang Z."/>
        </authorList>
    </citation>
    <scope>NUCLEOTIDE SEQUENCE [LARGE SCALE GENOMIC DNA]</scope>
    <source>
        <strain evidence="6 7">CCMM003</strain>
    </source>
</reference>
<keyword evidence="1" id="KW-0805">Transcription regulation</keyword>
<proteinExistence type="predicted"/>
<dbReference type="OrthoDB" id="9779074at2"/>
<dbReference type="Proteomes" id="UP000276603">
    <property type="component" value="Unassembled WGS sequence"/>
</dbReference>
<keyword evidence="4" id="KW-0472">Membrane</keyword>
<keyword evidence="3" id="KW-0804">Transcription</keyword>
<dbReference type="Gene3D" id="1.10.10.60">
    <property type="entry name" value="Homeodomain-like"/>
    <property type="match status" value="1"/>
</dbReference>
<keyword evidence="2" id="KW-0238">DNA-binding</keyword>
<feature type="domain" description="HTH araC/xylS-type" evidence="5">
    <location>
        <begin position="22"/>
        <end position="121"/>
    </location>
</feature>
<accession>A0A3B0C2J0</accession>
<dbReference type="PROSITE" id="PS01124">
    <property type="entry name" value="HTH_ARAC_FAMILY_2"/>
    <property type="match status" value="1"/>
</dbReference>
<dbReference type="SUPFAM" id="SSF48452">
    <property type="entry name" value="TPR-like"/>
    <property type="match status" value="2"/>
</dbReference>
<evidence type="ECO:0000256" key="2">
    <source>
        <dbReference type="ARBA" id="ARBA00023125"/>
    </source>
</evidence>
<dbReference type="InterPro" id="IPR020449">
    <property type="entry name" value="Tscrpt_reg_AraC-type_HTH"/>
</dbReference>
<dbReference type="InterPro" id="IPR018060">
    <property type="entry name" value="HTH_AraC"/>
</dbReference>
<evidence type="ECO:0000313" key="6">
    <source>
        <dbReference type="EMBL" id="RKN77947.1"/>
    </source>
</evidence>
<dbReference type="GO" id="GO:0043565">
    <property type="term" value="F:sequence-specific DNA binding"/>
    <property type="evidence" value="ECO:0007669"/>
    <property type="project" value="InterPro"/>
</dbReference>
<organism evidence="6 7">
    <name type="scientific">Ulvibacterium marinum</name>
    <dbReference type="NCBI Taxonomy" id="2419782"/>
    <lineage>
        <taxon>Bacteria</taxon>
        <taxon>Pseudomonadati</taxon>
        <taxon>Bacteroidota</taxon>
        <taxon>Flavobacteriia</taxon>
        <taxon>Flavobacteriales</taxon>
        <taxon>Flavobacteriaceae</taxon>
        <taxon>Ulvibacterium</taxon>
    </lineage>
</organism>
<evidence type="ECO:0000256" key="3">
    <source>
        <dbReference type="ARBA" id="ARBA00023163"/>
    </source>
</evidence>
<dbReference type="Gene3D" id="1.25.40.10">
    <property type="entry name" value="Tetratricopeptide repeat domain"/>
    <property type="match status" value="2"/>
</dbReference>
<comment type="caution">
    <text evidence="6">The sequence shown here is derived from an EMBL/GenBank/DDBJ whole genome shotgun (WGS) entry which is preliminary data.</text>
</comment>
<dbReference type="RefSeq" id="WP_120713844.1">
    <property type="nucleotide sequence ID" value="NZ_RBCJ01000005.1"/>
</dbReference>
<dbReference type="SUPFAM" id="SSF46689">
    <property type="entry name" value="Homeodomain-like"/>
    <property type="match status" value="1"/>
</dbReference>
<name>A0A3B0C2J0_9FLAO</name>
<sequence length="670" mass="76947">MSSDDNLRKDFQEESSKEMLVKKLTKVIETNLHNDQFGVDSLAQAMGMSRSSLHRKLHKLLGISTSQFIREYRLKRALEILKNEDVTASEVAYRVGFSSATYFSSSFHKFYGYTPGELKSRISNEVEKGTEQSIREITKGLPLDSVNSKTTKNLSKKPILWVGLLLVIIASALFFYNASSKDHERNVASEKTTDKKSIAVLPFKNLTGKPDLEYVSDGMTDAVISRLTQVSAIGKVIPFTSTHAYKKTDKTIEKIANELGVATLLQGNLQISGDRIKINLQLIDAFTSEHIWSEEYARDWKSDEIFKMQTEVVEGIAANMNAFIANDELAAIKKVPTKSKLAYSYYLQGEFQRQKGNELSYSNAINLYEKSIGADSNFVQPYIEMANVWHMGGSVWGFYDEQKAWSNAKAYLKQALKIEPDNLRIAEELNTGRFFYDWNFELVEKFHQSILHNSIEDKPSVISLDYPIKTGRPEETLKAIERLMINDPSNVFFPFFKAEAMFYLGSNDEAAEILTQTDPLYNDNWFYLRESAKLYFYLGEYEKSKNQLHKLLTQFPDYPPILMWLNAVYAQMDDNSKDKAKFLKELIDKYNEGSSGSPAWFLALFYSTVEDYEKTFTWLQRSYDRHEVEMTWLREEPLLAPIRNDPRYIDLYEKVGFSSIGLPIKNSLEN</sequence>
<protein>
    <submittedName>
        <fullName evidence="6">Helix-turn-helix domain-containing protein</fullName>
    </submittedName>
</protein>
<dbReference type="SMART" id="SM00342">
    <property type="entry name" value="HTH_ARAC"/>
    <property type="match status" value="1"/>
</dbReference>
<dbReference type="PRINTS" id="PR00032">
    <property type="entry name" value="HTHARAC"/>
</dbReference>
<dbReference type="PANTHER" id="PTHR43280:SF2">
    <property type="entry name" value="HTH-TYPE TRANSCRIPTIONAL REGULATOR EXSA"/>
    <property type="match status" value="1"/>
</dbReference>
<keyword evidence="7" id="KW-1185">Reference proteome</keyword>
<dbReference type="EMBL" id="RBCJ01000005">
    <property type="protein sequence ID" value="RKN77947.1"/>
    <property type="molecule type" value="Genomic_DNA"/>
</dbReference>
<gene>
    <name evidence="6" type="ORF">D7Z94_22275</name>
</gene>
<evidence type="ECO:0000313" key="7">
    <source>
        <dbReference type="Proteomes" id="UP000276603"/>
    </source>
</evidence>
<keyword evidence="4" id="KW-1133">Transmembrane helix</keyword>
<evidence type="ECO:0000256" key="1">
    <source>
        <dbReference type="ARBA" id="ARBA00023015"/>
    </source>
</evidence>
<dbReference type="Pfam" id="PF12833">
    <property type="entry name" value="HTH_18"/>
    <property type="match status" value="1"/>
</dbReference>
<keyword evidence="4" id="KW-0812">Transmembrane</keyword>
<dbReference type="InterPro" id="IPR011990">
    <property type="entry name" value="TPR-like_helical_dom_sf"/>
</dbReference>
<feature type="transmembrane region" description="Helical" evidence="4">
    <location>
        <begin position="159"/>
        <end position="176"/>
    </location>
</feature>
<evidence type="ECO:0000256" key="4">
    <source>
        <dbReference type="SAM" id="Phobius"/>
    </source>
</evidence>
<dbReference type="PANTHER" id="PTHR43280">
    <property type="entry name" value="ARAC-FAMILY TRANSCRIPTIONAL REGULATOR"/>
    <property type="match status" value="1"/>
</dbReference>
<dbReference type="AlphaFoldDB" id="A0A3B0C2J0"/>
<dbReference type="InterPro" id="IPR009057">
    <property type="entry name" value="Homeodomain-like_sf"/>
</dbReference>